<dbReference type="VEuPathDB" id="VectorBase:LDEU011654"/>
<dbReference type="Pfam" id="PF01826">
    <property type="entry name" value="TIL"/>
    <property type="match status" value="1"/>
</dbReference>
<evidence type="ECO:0000313" key="4">
    <source>
        <dbReference type="Proteomes" id="UP000288716"/>
    </source>
</evidence>
<evidence type="ECO:0000259" key="2">
    <source>
        <dbReference type="Pfam" id="PF01826"/>
    </source>
</evidence>
<protein>
    <submittedName>
        <fullName evidence="3">Chymotrypsin inhibitor-like protein</fullName>
    </submittedName>
</protein>
<sequence length="83" mass="9121">MRNIVLIAVLVALVVSVNAFCGENSVFKYCGNCDQKCETIDNPIKCSRGCWPGCRCNDGYVRGPEAKCIKKEDCKVTNSTLVQ</sequence>
<dbReference type="CDD" id="cd19941">
    <property type="entry name" value="TIL"/>
    <property type="match status" value="1"/>
</dbReference>
<feature type="chain" id="PRO_5019369887" evidence="1">
    <location>
        <begin position="20"/>
        <end position="83"/>
    </location>
</feature>
<keyword evidence="1" id="KW-0732">Signal</keyword>
<dbReference type="SUPFAM" id="SSF57567">
    <property type="entry name" value="Serine protease inhibitors"/>
    <property type="match status" value="1"/>
</dbReference>
<keyword evidence="4" id="KW-1185">Reference proteome</keyword>
<feature type="domain" description="TIL" evidence="2">
    <location>
        <begin position="21"/>
        <end position="74"/>
    </location>
</feature>
<proteinExistence type="predicted"/>
<comment type="caution">
    <text evidence="3">The sequence shown here is derived from an EMBL/GenBank/DDBJ whole genome shotgun (WGS) entry which is preliminary data.</text>
</comment>
<organism evidence="3 4">
    <name type="scientific">Leptotrombidium deliense</name>
    <dbReference type="NCBI Taxonomy" id="299467"/>
    <lineage>
        <taxon>Eukaryota</taxon>
        <taxon>Metazoa</taxon>
        <taxon>Ecdysozoa</taxon>
        <taxon>Arthropoda</taxon>
        <taxon>Chelicerata</taxon>
        <taxon>Arachnida</taxon>
        <taxon>Acari</taxon>
        <taxon>Acariformes</taxon>
        <taxon>Trombidiformes</taxon>
        <taxon>Prostigmata</taxon>
        <taxon>Anystina</taxon>
        <taxon>Parasitengona</taxon>
        <taxon>Trombiculoidea</taxon>
        <taxon>Trombiculidae</taxon>
        <taxon>Leptotrombidium</taxon>
    </lineage>
</organism>
<dbReference type="EMBL" id="NCKV01017938">
    <property type="protein sequence ID" value="RWS20386.1"/>
    <property type="molecule type" value="Genomic_DNA"/>
</dbReference>
<feature type="signal peptide" evidence="1">
    <location>
        <begin position="1"/>
        <end position="19"/>
    </location>
</feature>
<name>A0A443RYI2_9ACAR</name>
<accession>A0A443RYI2</accession>
<dbReference type="InterPro" id="IPR036084">
    <property type="entry name" value="Ser_inhib-like_sf"/>
</dbReference>
<evidence type="ECO:0000313" key="3">
    <source>
        <dbReference type="EMBL" id="RWS20386.1"/>
    </source>
</evidence>
<reference evidence="3 4" key="1">
    <citation type="journal article" date="2018" name="Gigascience">
        <title>Genomes of trombidid mites reveal novel predicted allergens and laterally-transferred genes associated with secondary metabolism.</title>
        <authorList>
            <person name="Dong X."/>
            <person name="Chaisiri K."/>
            <person name="Xia D."/>
            <person name="Armstrong S.D."/>
            <person name="Fang Y."/>
            <person name="Donnelly M.J."/>
            <person name="Kadowaki T."/>
            <person name="McGarry J.W."/>
            <person name="Darby A.C."/>
            <person name="Makepeace B.L."/>
        </authorList>
    </citation>
    <scope>NUCLEOTIDE SEQUENCE [LARGE SCALE GENOMIC DNA]</scope>
    <source>
        <strain evidence="3">UoL-UT</strain>
    </source>
</reference>
<dbReference type="InterPro" id="IPR002919">
    <property type="entry name" value="TIL_dom"/>
</dbReference>
<dbReference type="Proteomes" id="UP000288716">
    <property type="component" value="Unassembled WGS sequence"/>
</dbReference>
<dbReference type="OrthoDB" id="6425171at2759"/>
<dbReference type="AlphaFoldDB" id="A0A443RYI2"/>
<gene>
    <name evidence="3" type="ORF">B4U80_08889</name>
</gene>
<evidence type="ECO:0000256" key="1">
    <source>
        <dbReference type="SAM" id="SignalP"/>
    </source>
</evidence>
<dbReference type="Gene3D" id="2.10.25.10">
    <property type="entry name" value="Laminin"/>
    <property type="match status" value="1"/>
</dbReference>